<gene>
    <name evidence="7" type="ORF">FRX31_012228</name>
</gene>
<comment type="similarity">
    <text evidence="2">Belongs to the MAP70 family.</text>
</comment>
<keyword evidence="4" id="KW-0493">Microtubule</keyword>
<evidence type="ECO:0000256" key="3">
    <source>
        <dbReference type="ARBA" id="ARBA00022490"/>
    </source>
</evidence>
<accession>A0A7J6WLD8</accession>
<name>A0A7J6WLD8_THATH</name>
<reference evidence="7 8" key="1">
    <citation type="submission" date="2020-06" db="EMBL/GenBank/DDBJ databases">
        <title>Transcriptomic and genomic resources for Thalictrum thalictroides and T. hernandezii: Facilitating candidate gene discovery in an emerging model plant lineage.</title>
        <authorList>
            <person name="Arias T."/>
            <person name="Riano-Pachon D.M."/>
            <person name="Di Stilio V.S."/>
        </authorList>
    </citation>
    <scope>NUCLEOTIDE SEQUENCE [LARGE SCALE GENOMIC DNA]</scope>
    <source>
        <strain evidence="8">cv. WT478/WT964</strain>
        <tissue evidence="7">Leaves</tissue>
    </source>
</reference>
<keyword evidence="3" id="KW-0963">Cytoplasm</keyword>
<evidence type="ECO:0000256" key="6">
    <source>
        <dbReference type="ARBA" id="ARBA00023212"/>
    </source>
</evidence>
<keyword evidence="5" id="KW-0175">Coiled coil</keyword>
<organism evidence="7 8">
    <name type="scientific">Thalictrum thalictroides</name>
    <name type="common">Rue-anemone</name>
    <name type="synonym">Anemone thalictroides</name>
    <dbReference type="NCBI Taxonomy" id="46969"/>
    <lineage>
        <taxon>Eukaryota</taxon>
        <taxon>Viridiplantae</taxon>
        <taxon>Streptophyta</taxon>
        <taxon>Embryophyta</taxon>
        <taxon>Tracheophyta</taxon>
        <taxon>Spermatophyta</taxon>
        <taxon>Magnoliopsida</taxon>
        <taxon>Ranunculales</taxon>
        <taxon>Ranunculaceae</taxon>
        <taxon>Thalictroideae</taxon>
        <taxon>Thalictrum</taxon>
    </lineage>
</organism>
<dbReference type="GO" id="GO:0007010">
    <property type="term" value="P:cytoskeleton organization"/>
    <property type="evidence" value="ECO:0007669"/>
    <property type="project" value="InterPro"/>
</dbReference>
<evidence type="ECO:0000256" key="5">
    <source>
        <dbReference type="ARBA" id="ARBA00023054"/>
    </source>
</evidence>
<keyword evidence="8" id="KW-1185">Reference proteome</keyword>
<evidence type="ECO:0000313" key="8">
    <source>
        <dbReference type="Proteomes" id="UP000554482"/>
    </source>
</evidence>
<dbReference type="PANTHER" id="PTHR31246:SF32">
    <property type="entry name" value="MICROTUBULE-ASSOCIATED PROTEIN 70-1"/>
    <property type="match status" value="1"/>
</dbReference>
<protein>
    <submittedName>
        <fullName evidence="7">Microtubule-associated protein</fullName>
    </submittedName>
</protein>
<evidence type="ECO:0000313" key="7">
    <source>
        <dbReference type="EMBL" id="KAF5198184.1"/>
    </source>
</evidence>
<proteinExistence type="inferred from homology"/>
<evidence type="ECO:0000256" key="2">
    <source>
        <dbReference type="ARBA" id="ARBA00008825"/>
    </source>
</evidence>
<dbReference type="Proteomes" id="UP000554482">
    <property type="component" value="Unassembled WGS sequence"/>
</dbReference>
<keyword evidence="6" id="KW-0206">Cytoskeleton</keyword>
<comment type="caution">
    <text evidence="7">The sequence shown here is derived from an EMBL/GenBank/DDBJ whole genome shotgun (WGS) entry which is preliminary data.</text>
</comment>
<dbReference type="AlphaFoldDB" id="A0A7J6WLD8"/>
<dbReference type="PANTHER" id="PTHR31246">
    <property type="entry name" value="MICROTUBULE-ASSOCIATED PROTEIN 70-2"/>
    <property type="match status" value="1"/>
</dbReference>
<evidence type="ECO:0000256" key="1">
    <source>
        <dbReference type="ARBA" id="ARBA00004245"/>
    </source>
</evidence>
<dbReference type="EMBL" id="JABWDY010013610">
    <property type="protein sequence ID" value="KAF5198184.1"/>
    <property type="molecule type" value="Genomic_DNA"/>
</dbReference>
<evidence type="ECO:0000256" key="4">
    <source>
        <dbReference type="ARBA" id="ARBA00022701"/>
    </source>
</evidence>
<dbReference type="OrthoDB" id="1746903at2759"/>
<comment type="subcellular location">
    <subcellularLocation>
        <location evidence="1">Cytoplasm</location>
        <location evidence="1">Cytoskeleton</location>
    </subcellularLocation>
</comment>
<dbReference type="InterPro" id="IPR009768">
    <property type="entry name" value="MAP70"/>
</dbReference>
<sequence length="89" mass="10250">MHWQKVAEVGKLTQTVRELEEVVLSGGAAANVDKMKTLDRELARARVSANRVAVVVANEWKDGNDKVMPVKQWLEERRFLQVFMDFCYI</sequence>
<dbReference type="GO" id="GO:0005874">
    <property type="term" value="C:microtubule"/>
    <property type="evidence" value="ECO:0007669"/>
    <property type="project" value="UniProtKB-KW"/>
</dbReference>
<dbReference type="GO" id="GO:0008017">
    <property type="term" value="F:microtubule binding"/>
    <property type="evidence" value="ECO:0007669"/>
    <property type="project" value="InterPro"/>
</dbReference>
<dbReference type="Pfam" id="PF07058">
    <property type="entry name" value="MAP70"/>
    <property type="match status" value="1"/>
</dbReference>